<dbReference type="Gene3D" id="3.40.190.10">
    <property type="entry name" value="Periplasmic binding protein-like II"/>
    <property type="match status" value="1"/>
</dbReference>
<dbReference type="Proteomes" id="UP001061302">
    <property type="component" value="Chromosome"/>
</dbReference>
<keyword evidence="1" id="KW-0732">Signal</keyword>
<name>A0ABY6DRK8_9NEIS</name>
<evidence type="ECO:0000313" key="3">
    <source>
        <dbReference type="Proteomes" id="UP001061302"/>
    </source>
</evidence>
<evidence type="ECO:0008006" key="4">
    <source>
        <dbReference type="Google" id="ProtNLM"/>
    </source>
</evidence>
<sequence length="300" mass="32800">MRIAHLIPSLRRAALALGCALWTGLAGADSNPAQTVTILTQQDVYTDYQRFIGKRNPLTLERFSGPGSRRDVIELVLTQQALHLGGLRAPVRLVKVDHSSDSYSRFLREILSGSATLGGNTAWLIDLQSIKDKIYISAPLIRQGEFEAGLYTASGNATALAARDLPAVQRLTAVVAESWRPDVTTLQGLGMSKVLLTQSWDSMVGMVAKGRADVLLAPFQATPDMALRVGEQRFLPIPDVKVGLQGSRHLFVSRSAPNGAKVAQALEKGIAVLRERGTIERAYSESGFFNDRTRHWQRLN</sequence>
<gene>
    <name evidence="2" type="ORF">N8I74_08315</name>
</gene>
<feature type="chain" id="PRO_5045622361" description="Transporter substrate-binding domain-containing protein" evidence="1">
    <location>
        <begin position="29"/>
        <end position="300"/>
    </location>
</feature>
<reference evidence="2" key="1">
    <citation type="submission" date="2022-10" db="EMBL/GenBank/DDBJ databases">
        <title>Chitiniphilus purpureus sp. nov., a novel chitin-degrading bacterium isolated from crawfish pond sediment.</title>
        <authorList>
            <person name="Li K."/>
        </authorList>
    </citation>
    <scope>NUCLEOTIDE SEQUENCE</scope>
    <source>
        <strain evidence="2">CD1</strain>
    </source>
</reference>
<dbReference type="RefSeq" id="WP_263126426.1">
    <property type="nucleotide sequence ID" value="NZ_CP106753.1"/>
</dbReference>
<dbReference type="SUPFAM" id="SSF53850">
    <property type="entry name" value="Periplasmic binding protein-like II"/>
    <property type="match status" value="1"/>
</dbReference>
<protein>
    <recommendedName>
        <fullName evidence="4">Transporter substrate-binding domain-containing protein</fullName>
    </recommendedName>
</protein>
<keyword evidence="3" id="KW-1185">Reference proteome</keyword>
<accession>A0ABY6DRK8</accession>
<proteinExistence type="predicted"/>
<dbReference type="EMBL" id="CP106753">
    <property type="protein sequence ID" value="UXY16999.1"/>
    <property type="molecule type" value="Genomic_DNA"/>
</dbReference>
<evidence type="ECO:0000313" key="2">
    <source>
        <dbReference type="EMBL" id="UXY16999.1"/>
    </source>
</evidence>
<feature type="signal peptide" evidence="1">
    <location>
        <begin position="1"/>
        <end position="28"/>
    </location>
</feature>
<organism evidence="2 3">
    <name type="scientific">Chitiniphilus purpureus</name>
    <dbReference type="NCBI Taxonomy" id="2981137"/>
    <lineage>
        <taxon>Bacteria</taxon>
        <taxon>Pseudomonadati</taxon>
        <taxon>Pseudomonadota</taxon>
        <taxon>Betaproteobacteria</taxon>
        <taxon>Neisseriales</taxon>
        <taxon>Chitinibacteraceae</taxon>
        <taxon>Chitiniphilus</taxon>
    </lineage>
</organism>
<evidence type="ECO:0000256" key="1">
    <source>
        <dbReference type="SAM" id="SignalP"/>
    </source>
</evidence>